<organism evidence="6 7">
    <name type="scientific">Olea europaea subsp. europaea</name>
    <dbReference type="NCBI Taxonomy" id="158383"/>
    <lineage>
        <taxon>Eukaryota</taxon>
        <taxon>Viridiplantae</taxon>
        <taxon>Streptophyta</taxon>
        <taxon>Embryophyta</taxon>
        <taxon>Tracheophyta</taxon>
        <taxon>Spermatophyta</taxon>
        <taxon>Magnoliopsida</taxon>
        <taxon>eudicotyledons</taxon>
        <taxon>Gunneridae</taxon>
        <taxon>Pentapetalae</taxon>
        <taxon>asterids</taxon>
        <taxon>lamiids</taxon>
        <taxon>Lamiales</taxon>
        <taxon>Oleaceae</taxon>
        <taxon>Oleeae</taxon>
        <taxon>Olea</taxon>
    </lineage>
</organism>
<dbReference type="GO" id="GO:0005669">
    <property type="term" value="C:transcription factor TFIID complex"/>
    <property type="evidence" value="ECO:0007669"/>
    <property type="project" value="InterPro"/>
</dbReference>
<reference evidence="6 7" key="1">
    <citation type="submission" date="2019-12" db="EMBL/GenBank/DDBJ databases">
        <authorList>
            <person name="Alioto T."/>
            <person name="Alioto T."/>
            <person name="Gomez Garrido J."/>
        </authorList>
    </citation>
    <scope>NUCLEOTIDE SEQUENCE [LARGE SCALE GENOMIC DNA]</scope>
</reference>
<comment type="caution">
    <text evidence="6">The sequence shown here is derived from an EMBL/GenBank/DDBJ whole genome shotgun (WGS) entry which is preliminary data.</text>
</comment>
<accession>A0A8S0T983</accession>
<proteinExistence type="predicted"/>
<dbReference type="PANTHER" id="PTHR46338">
    <property type="entry name" value="TRANSCRIPTION INITIATION FACTOR TFIID SUBUNIT 8"/>
    <property type="match status" value="1"/>
</dbReference>
<dbReference type="Gramene" id="OE9A101083T1">
    <property type="protein sequence ID" value="OE9A101083C1"/>
    <property type="gene ID" value="OE9A101083"/>
</dbReference>
<gene>
    <name evidence="6" type="ORF">OLEA9_A101083</name>
</gene>
<dbReference type="SMART" id="SM00576">
    <property type="entry name" value="BTP"/>
    <property type="match status" value="1"/>
</dbReference>
<dbReference type="SUPFAM" id="SSF47113">
    <property type="entry name" value="Histone-fold"/>
    <property type="match status" value="1"/>
</dbReference>
<dbReference type="Proteomes" id="UP000594638">
    <property type="component" value="Unassembled WGS sequence"/>
</dbReference>
<evidence type="ECO:0000259" key="5">
    <source>
        <dbReference type="SMART" id="SM00576"/>
    </source>
</evidence>
<evidence type="ECO:0000256" key="4">
    <source>
        <dbReference type="ARBA" id="ARBA00023242"/>
    </source>
</evidence>
<protein>
    <submittedName>
        <fullName evidence="6">Transcription initiation factor TFIID subunit 8</fullName>
    </submittedName>
</protein>
<name>A0A8S0T983_OLEEU</name>
<dbReference type="Gene3D" id="1.10.20.10">
    <property type="entry name" value="Histone, subunit A"/>
    <property type="match status" value="1"/>
</dbReference>
<evidence type="ECO:0000313" key="6">
    <source>
        <dbReference type="EMBL" id="CAA3001118.1"/>
    </source>
</evidence>
<keyword evidence="4" id="KW-0539">Nucleus</keyword>
<dbReference type="Pfam" id="PF07524">
    <property type="entry name" value="Bromo_TP"/>
    <property type="match status" value="1"/>
</dbReference>
<evidence type="ECO:0000256" key="1">
    <source>
        <dbReference type="ARBA" id="ARBA00004123"/>
    </source>
</evidence>
<keyword evidence="7" id="KW-1185">Reference proteome</keyword>
<feature type="domain" description="Bromodomain associated" evidence="5">
    <location>
        <begin position="17"/>
        <end position="93"/>
    </location>
</feature>
<sequence length="285" mass="31232">MKIKLHTPINTGPLPEPEFSFRLTKVALAQICKSVGFKAAQSSALEALTDIATRYLKVIAKLAADSANSCRRTESNLLDVIVALEDLGSVRGFRGGSDTKVRTLYKSQVVKDLMEFVKYTDEIPFARPLDGKFFCGGGKVNFLKHTGVEDNNNNWYCNGAGLMHVPRWLPIMPEMGGEEKGEGRKREGKWGCLDGGIEGDGEKRWERGIGEGKVVEKEGSKEIELLRNRKKVKFKLRADGNRSDGAIVGDYRGEVCRGGGIGKRVLCKDWSGGGGGCDGKKIRGY</sequence>
<dbReference type="InterPro" id="IPR037818">
    <property type="entry name" value="TAF8"/>
</dbReference>
<evidence type="ECO:0000313" key="7">
    <source>
        <dbReference type="Proteomes" id="UP000594638"/>
    </source>
</evidence>
<dbReference type="AlphaFoldDB" id="A0A8S0T983"/>
<keyword evidence="2" id="KW-0805">Transcription regulation</keyword>
<dbReference type="EMBL" id="CACTIH010005733">
    <property type="protein sequence ID" value="CAA3001118.1"/>
    <property type="molecule type" value="Genomic_DNA"/>
</dbReference>
<dbReference type="InterPro" id="IPR006565">
    <property type="entry name" value="BTP"/>
</dbReference>
<dbReference type="InterPro" id="IPR009072">
    <property type="entry name" value="Histone-fold"/>
</dbReference>
<dbReference type="OrthoDB" id="436852at2759"/>
<comment type="subcellular location">
    <subcellularLocation>
        <location evidence="1">Nucleus</location>
    </subcellularLocation>
</comment>
<keyword evidence="3" id="KW-0804">Transcription</keyword>
<dbReference type="GO" id="GO:0046982">
    <property type="term" value="F:protein heterodimerization activity"/>
    <property type="evidence" value="ECO:0007669"/>
    <property type="project" value="InterPro"/>
</dbReference>
<evidence type="ECO:0000256" key="2">
    <source>
        <dbReference type="ARBA" id="ARBA00023015"/>
    </source>
</evidence>
<dbReference type="PANTHER" id="PTHR46338:SF13">
    <property type="entry name" value="TRANSCRIPTION INITIATION FACTOR TFIID SUBUNIT 8-LIKE"/>
    <property type="match status" value="1"/>
</dbReference>
<evidence type="ECO:0000256" key="3">
    <source>
        <dbReference type="ARBA" id="ARBA00023163"/>
    </source>
</evidence>